<reference evidence="1 2" key="2">
    <citation type="journal article" date="2022" name="Mol. Ecol. Resour.">
        <title>The genomes of chicory, endive, great burdock and yacon provide insights into Asteraceae paleo-polyploidization history and plant inulin production.</title>
        <authorList>
            <person name="Fan W."/>
            <person name="Wang S."/>
            <person name="Wang H."/>
            <person name="Wang A."/>
            <person name="Jiang F."/>
            <person name="Liu H."/>
            <person name="Zhao H."/>
            <person name="Xu D."/>
            <person name="Zhang Y."/>
        </authorList>
    </citation>
    <scope>NUCLEOTIDE SEQUENCE [LARGE SCALE GENOMIC DNA]</scope>
    <source>
        <strain evidence="2">cv. Niubang</strain>
    </source>
</reference>
<keyword evidence="2" id="KW-1185">Reference proteome</keyword>
<evidence type="ECO:0000313" key="1">
    <source>
        <dbReference type="EMBL" id="KAI3769924.1"/>
    </source>
</evidence>
<dbReference type="EMBL" id="CM042047">
    <property type="protein sequence ID" value="KAI3769924.1"/>
    <property type="molecule type" value="Genomic_DNA"/>
</dbReference>
<proteinExistence type="predicted"/>
<accession>A0ACB9FFP0</accession>
<comment type="caution">
    <text evidence="1">The sequence shown here is derived from an EMBL/GenBank/DDBJ whole genome shotgun (WGS) entry which is preliminary data.</text>
</comment>
<protein>
    <submittedName>
        <fullName evidence="1">Uncharacterized protein</fullName>
    </submittedName>
</protein>
<name>A0ACB9FFP0_ARCLA</name>
<organism evidence="1 2">
    <name type="scientific">Arctium lappa</name>
    <name type="common">Greater burdock</name>
    <name type="synonym">Lappa major</name>
    <dbReference type="NCBI Taxonomy" id="4217"/>
    <lineage>
        <taxon>Eukaryota</taxon>
        <taxon>Viridiplantae</taxon>
        <taxon>Streptophyta</taxon>
        <taxon>Embryophyta</taxon>
        <taxon>Tracheophyta</taxon>
        <taxon>Spermatophyta</taxon>
        <taxon>Magnoliopsida</taxon>
        <taxon>eudicotyledons</taxon>
        <taxon>Gunneridae</taxon>
        <taxon>Pentapetalae</taxon>
        <taxon>asterids</taxon>
        <taxon>campanulids</taxon>
        <taxon>Asterales</taxon>
        <taxon>Asteraceae</taxon>
        <taxon>Carduoideae</taxon>
        <taxon>Cardueae</taxon>
        <taxon>Arctiinae</taxon>
        <taxon>Arctium</taxon>
    </lineage>
</organism>
<evidence type="ECO:0000313" key="2">
    <source>
        <dbReference type="Proteomes" id="UP001055879"/>
    </source>
</evidence>
<sequence length="97" mass="10449">MGDTRLGVKPDSRSKPASSQGEARSCLGLEPESTLTEAHIEVSETRGSRARLVAQIGPVEPWETPSPPPSPLIKRSSSSDGFRTKHQHLGDSLSQMK</sequence>
<reference evidence="2" key="1">
    <citation type="journal article" date="2022" name="Mol. Ecol. Resour.">
        <title>The genomes of chicory, endive, great burdock and yacon provide insights into Asteraceae palaeo-polyploidization history and plant inulin production.</title>
        <authorList>
            <person name="Fan W."/>
            <person name="Wang S."/>
            <person name="Wang H."/>
            <person name="Wang A."/>
            <person name="Jiang F."/>
            <person name="Liu H."/>
            <person name="Zhao H."/>
            <person name="Xu D."/>
            <person name="Zhang Y."/>
        </authorList>
    </citation>
    <scope>NUCLEOTIDE SEQUENCE [LARGE SCALE GENOMIC DNA]</scope>
    <source>
        <strain evidence="2">cv. Niubang</strain>
    </source>
</reference>
<gene>
    <name evidence="1" type="ORF">L6452_01038</name>
</gene>
<dbReference type="Proteomes" id="UP001055879">
    <property type="component" value="Linkage Group LG01"/>
</dbReference>